<dbReference type="EMBL" id="JABCKI010000104">
    <property type="protein sequence ID" value="KAG5652699.1"/>
    <property type="molecule type" value="Genomic_DNA"/>
</dbReference>
<organism evidence="1 2">
    <name type="scientific">Sphagnurus paluster</name>
    <dbReference type="NCBI Taxonomy" id="117069"/>
    <lineage>
        <taxon>Eukaryota</taxon>
        <taxon>Fungi</taxon>
        <taxon>Dikarya</taxon>
        <taxon>Basidiomycota</taxon>
        <taxon>Agaricomycotina</taxon>
        <taxon>Agaricomycetes</taxon>
        <taxon>Agaricomycetidae</taxon>
        <taxon>Agaricales</taxon>
        <taxon>Tricholomatineae</taxon>
        <taxon>Lyophyllaceae</taxon>
        <taxon>Sphagnurus</taxon>
    </lineage>
</organism>
<protein>
    <submittedName>
        <fullName evidence="1">Uncharacterized protein</fullName>
    </submittedName>
</protein>
<evidence type="ECO:0000313" key="2">
    <source>
        <dbReference type="Proteomes" id="UP000717328"/>
    </source>
</evidence>
<sequence>MSTPSSQQTKFSQHIGATNTFVNPSFTLRLLSSIARAANPRPTAALNAMLKRIEESLHGLKRMAHVTQDEMLRIEASLTEVRHVGTDLDDALKRTGEFFRNLERMPQASSGAAQEEISSMKVSLVEYVCYIDADHAYILECTKHRVCHLGSNTTPYGYVQSLTRSSRASVRAASKSV</sequence>
<keyword evidence="2" id="KW-1185">Reference proteome</keyword>
<dbReference type="AlphaFoldDB" id="A0A9P7GMT9"/>
<gene>
    <name evidence="1" type="ORF">H0H81_004012</name>
</gene>
<evidence type="ECO:0000313" key="1">
    <source>
        <dbReference type="EMBL" id="KAG5652699.1"/>
    </source>
</evidence>
<accession>A0A9P7GMT9</accession>
<proteinExistence type="predicted"/>
<reference evidence="1" key="2">
    <citation type="submission" date="2021-10" db="EMBL/GenBank/DDBJ databases">
        <title>Phylogenomics reveals ancestral predisposition of the termite-cultivated fungus Termitomyces towards a domesticated lifestyle.</title>
        <authorList>
            <person name="Auxier B."/>
            <person name="Grum-Grzhimaylo A."/>
            <person name="Cardenas M.E."/>
            <person name="Lodge J.D."/>
            <person name="Laessoe T."/>
            <person name="Pedersen O."/>
            <person name="Smith M.E."/>
            <person name="Kuyper T.W."/>
            <person name="Franco-Molano E.A."/>
            <person name="Baroni T.J."/>
            <person name="Aanen D.K."/>
        </authorList>
    </citation>
    <scope>NUCLEOTIDE SEQUENCE</scope>
    <source>
        <strain evidence="1">D49</strain>
    </source>
</reference>
<name>A0A9P7GMT9_9AGAR</name>
<reference evidence="1" key="1">
    <citation type="submission" date="2021-02" db="EMBL/GenBank/DDBJ databases">
        <authorList>
            <person name="Nieuwenhuis M."/>
            <person name="Van De Peppel L.J.J."/>
        </authorList>
    </citation>
    <scope>NUCLEOTIDE SEQUENCE</scope>
    <source>
        <strain evidence="1">D49</strain>
    </source>
</reference>
<dbReference type="Proteomes" id="UP000717328">
    <property type="component" value="Unassembled WGS sequence"/>
</dbReference>
<comment type="caution">
    <text evidence="1">The sequence shown here is derived from an EMBL/GenBank/DDBJ whole genome shotgun (WGS) entry which is preliminary data.</text>
</comment>